<reference evidence="2 3" key="1">
    <citation type="submission" date="2023-08" db="EMBL/GenBank/DDBJ databases">
        <authorList>
            <person name="Palmer J.M."/>
        </authorList>
    </citation>
    <scope>NUCLEOTIDE SEQUENCE [LARGE SCALE GENOMIC DNA]</scope>
    <source>
        <strain evidence="2 3">TWF481</strain>
    </source>
</reference>
<evidence type="ECO:0000256" key="1">
    <source>
        <dbReference type="SAM" id="MobiDB-lite"/>
    </source>
</evidence>
<name>A0AAV9WG07_9PEZI</name>
<protein>
    <submittedName>
        <fullName evidence="2">Uncharacterized protein</fullName>
    </submittedName>
</protein>
<organism evidence="2 3">
    <name type="scientific">Arthrobotrys musiformis</name>
    <dbReference type="NCBI Taxonomy" id="47236"/>
    <lineage>
        <taxon>Eukaryota</taxon>
        <taxon>Fungi</taxon>
        <taxon>Dikarya</taxon>
        <taxon>Ascomycota</taxon>
        <taxon>Pezizomycotina</taxon>
        <taxon>Orbiliomycetes</taxon>
        <taxon>Orbiliales</taxon>
        <taxon>Orbiliaceae</taxon>
        <taxon>Arthrobotrys</taxon>
    </lineage>
</organism>
<gene>
    <name evidence="2" type="ORF">TWF481_005636</name>
</gene>
<feature type="compositionally biased region" description="Polar residues" evidence="1">
    <location>
        <begin position="300"/>
        <end position="312"/>
    </location>
</feature>
<sequence>MSPNCIKSSLATIWLEQCSIEDHHAGTAVSKIPKYVKTPTYSPSSSTELSHPSTHPKQITYKTHEAFVESHPGSYYRIGIYVPRHLTNYGVQVIIDGVEQNAYVELPRWLKGSHYKISSRRTTKLTCRHYQFSTLAVTGDDDDVLGGDYDFKDSQHCKTGWVNWFHRNGRLEPTEHMIGKKAVGTIRVNFYKLESVVKLPKEEQRDVDYEDGDWEPCQAVDSIGAIKLGAGVENVTTLGPERANVPPFGLCKTTLKFFHPVETFVFKYRPRDVLMENNLLVAKRPTGLKKFTHLVKNIFTHPSKSHPPSTGTKAPENSKAELMGGLSEHVEKAL</sequence>
<dbReference type="AlphaFoldDB" id="A0AAV9WG07"/>
<comment type="caution">
    <text evidence="2">The sequence shown here is derived from an EMBL/GenBank/DDBJ whole genome shotgun (WGS) entry which is preliminary data.</text>
</comment>
<dbReference type="EMBL" id="JAVHJL010000003">
    <property type="protein sequence ID" value="KAK6507187.1"/>
    <property type="molecule type" value="Genomic_DNA"/>
</dbReference>
<keyword evidence="3" id="KW-1185">Reference proteome</keyword>
<feature type="region of interest" description="Disordered" evidence="1">
    <location>
        <begin position="299"/>
        <end position="318"/>
    </location>
</feature>
<accession>A0AAV9WG07</accession>
<proteinExistence type="predicted"/>
<evidence type="ECO:0000313" key="3">
    <source>
        <dbReference type="Proteomes" id="UP001370758"/>
    </source>
</evidence>
<dbReference type="Proteomes" id="UP001370758">
    <property type="component" value="Unassembled WGS sequence"/>
</dbReference>
<evidence type="ECO:0000313" key="2">
    <source>
        <dbReference type="EMBL" id="KAK6507187.1"/>
    </source>
</evidence>